<gene>
    <name evidence="2" type="ORF">VBRA1451_LOCUS15309</name>
</gene>
<feature type="signal peptide" evidence="1">
    <location>
        <begin position="1"/>
        <end position="32"/>
    </location>
</feature>
<protein>
    <recommendedName>
        <fullName evidence="3">C2H2-type domain-containing protein</fullName>
    </recommendedName>
</protein>
<organism evidence="2">
    <name type="scientific">Vitrella brassicaformis</name>
    <dbReference type="NCBI Taxonomy" id="1169539"/>
    <lineage>
        <taxon>Eukaryota</taxon>
        <taxon>Sar</taxon>
        <taxon>Alveolata</taxon>
        <taxon>Colpodellida</taxon>
        <taxon>Vitrellaceae</taxon>
        <taxon>Vitrella</taxon>
    </lineage>
</organism>
<feature type="chain" id="PRO_5030974286" description="C2H2-type domain-containing protein" evidence="1">
    <location>
        <begin position="33"/>
        <end position="157"/>
    </location>
</feature>
<name>A0A7S1K148_9ALVE</name>
<proteinExistence type="predicted"/>
<sequence>MMASWKRRRRKNLATALWFLAALCVLTKRLHGCLITDNYPTAVERPPEPCFILLGSIPRSILNGASGHPSTILNAQPRKRLPERTAFVHCAKCGELLYRYKKGGKGTLVKCYEERIVEDFTNGDLTCHSCGSEFARRTLIHGRPAHKMIGGKVTLKK</sequence>
<accession>A0A7S1K148</accession>
<evidence type="ECO:0008006" key="3">
    <source>
        <dbReference type="Google" id="ProtNLM"/>
    </source>
</evidence>
<keyword evidence="1" id="KW-0732">Signal</keyword>
<dbReference type="EMBL" id="HBGB01026321">
    <property type="protein sequence ID" value="CAD9060239.1"/>
    <property type="molecule type" value="Transcribed_RNA"/>
</dbReference>
<evidence type="ECO:0000256" key="1">
    <source>
        <dbReference type="SAM" id="SignalP"/>
    </source>
</evidence>
<reference evidence="2" key="1">
    <citation type="submission" date="2021-01" db="EMBL/GenBank/DDBJ databases">
        <authorList>
            <person name="Corre E."/>
            <person name="Pelletier E."/>
            <person name="Niang G."/>
            <person name="Scheremetjew M."/>
            <person name="Finn R."/>
            <person name="Kale V."/>
            <person name="Holt S."/>
            <person name="Cochrane G."/>
            <person name="Meng A."/>
            <person name="Brown T."/>
            <person name="Cohen L."/>
        </authorList>
    </citation>
    <scope>NUCLEOTIDE SEQUENCE</scope>
    <source>
        <strain evidence="2">CCMP3346</strain>
    </source>
</reference>
<dbReference type="AlphaFoldDB" id="A0A7S1K148"/>
<evidence type="ECO:0000313" key="2">
    <source>
        <dbReference type="EMBL" id="CAD9060239.1"/>
    </source>
</evidence>